<sequence>MSAKTIMTAFIAALLLAVSEAGPCKPRPRTTDTLTTIEVTSSSAKTTSTTDVSSDGYLISTTDQSEIETSTVSMYTTTTFALAISTAVISSSIAVASSIIESSVEPTTVTDDATTTAVLTTSTTGLSSTITESHTQTLTFSEDTTAFAVLTTETSSTREPSSEMTESSTEESTATEDSTTTTLPTTSATELSSTVVESSTGIASITEDATTTAISAIATSSVVDISSTIIESSTEIATSSQQPTGAASISTPGLIPTTTTEGTTTSEVTTTTTTEAAGPPTITNLTFDDTTEPWSVTQPNLVSLALDSNIKHDGRSSARMSFSPAGGSITYIYQTFSSPPQAGVGYPASAWVRPGDGCTVAALSCTYGNAGLFAGRQFFVVAAVGTQPGTINQWQEISYTCTYTQAQIDQGGLALNIGFMCNAGSEAWIDSVAFSGS</sequence>
<feature type="signal peptide" evidence="2">
    <location>
        <begin position="1"/>
        <end position="21"/>
    </location>
</feature>
<dbReference type="Proteomes" id="UP000236664">
    <property type="component" value="Unassembled WGS sequence"/>
</dbReference>
<evidence type="ECO:0000256" key="1">
    <source>
        <dbReference type="SAM" id="MobiDB-lite"/>
    </source>
</evidence>
<dbReference type="STRING" id="42673.A0A2K0WC61"/>
<evidence type="ECO:0000313" key="4">
    <source>
        <dbReference type="Proteomes" id="UP000236664"/>
    </source>
</evidence>
<proteinExistence type="predicted"/>
<gene>
    <name evidence="3" type="ORF">FNYG_06560</name>
</gene>
<name>A0A2K0WC61_GIBNY</name>
<dbReference type="AlphaFoldDB" id="A0A2K0WC61"/>
<evidence type="ECO:0000313" key="3">
    <source>
        <dbReference type="EMBL" id="PNP79863.1"/>
    </source>
</evidence>
<reference evidence="3 4" key="1">
    <citation type="submission" date="2017-06" db="EMBL/GenBank/DDBJ databases">
        <title>Genome of Fusarium nygamai isolate CS10214.</title>
        <authorList>
            <person name="Gardiner D.M."/>
            <person name="Obanor F."/>
            <person name="Kazan K."/>
        </authorList>
    </citation>
    <scope>NUCLEOTIDE SEQUENCE [LARGE SCALE GENOMIC DNA]</scope>
    <source>
        <strain evidence="3 4">CS10214</strain>
    </source>
</reference>
<comment type="caution">
    <text evidence="3">The sequence shown here is derived from an EMBL/GenBank/DDBJ whole genome shotgun (WGS) entry which is preliminary data.</text>
</comment>
<evidence type="ECO:0000256" key="2">
    <source>
        <dbReference type="SAM" id="SignalP"/>
    </source>
</evidence>
<organism evidence="3 4">
    <name type="scientific">Gibberella nygamai</name>
    <name type="common">Bean root rot disease fungus</name>
    <name type="synonym">Fusarium nygamai</name>
    <dbReference type="NCBI Taxonomy" id="42673"/>
    <lineage>
        <taxon>Eukaryota</taxon>
        <taxon>Fungi</taxon>
        <taxon>Dikarya</taxon>
        <taxon>Ascomycota</taxon>
        <taxon>Pezizomycotina</taxon>
        <taxon>Sordariomycetes</taxon>
        <taxon>Hypocreomycetidae</taxon>
        <taxon>Hypocreales</taxon>
        <taxon>Nectriaceae</taxon>
        <taxon>Fusarium</taxon>
        <taxon>Fusarium fujikuroi species complex</taxon>
    </lineage>
</organism>
<dbReference type="OrthoDB" id="5106681at2759"/>
<keyword evidence="4" id="KW-1185">Reference proteome</keyword>
<feature type="chain" id="PRO_5014370567" description="CBM-cenC domain-containing protein" evidence="2">
    <location>
        <begin position="22"/>
        <end position="437"/>
    </location>
</feature>
<dbReference type="EMBL" id="MTQA01000087">
    <property type="protein sequence ID" value="PNP79863.1"/>
    <property type="molecule type" value="Genomic_DNA"/>
</dbReference>
<accession>A0A2K0WC61</accession>
<feature type="region of interest" description="Disordered" evidence="1">
    <location>
        <begin position="152"/>
        <end position="197"/>
    </location>
</feature>
<evidence type="ECO:0008006" key="5">
    <source>
        <dbReference type="Google" id="ProtNLM"/>
    </source>
</evidence>
<feature type="compositionally biased region" description="Low complexity" evidence="1">
    <location>
        <begin position="248"/>
        <end position="283"/>
    </location>
</feature>
<feature type="region of interest" description="Disordered" evidence="1">
    <location>
        <begin position="236"/>
        <end position="290"/>
    </location>
</feature>
<protein>
    <recommendedName>
        <fullName evidence="5">CBM-cenC domain-containing protein</fullName>
    </recommendedName>
</protein>
<keyword evidence="2" id="KW-0732">Signal</keyword>